<feature type="domain" description="DUF5605" evidence="3">
    <location>
        <begin position="386"/>
        <end position="455"/>
    </location>
</feature>
<proteinExistence type="predicted"/>
<dbReference type="Gene3D" id="2.60.40.10">
    <property type="entry name" value="Immunoglobulins"/>
    <property type="match status" value="1"/>
</dbReference>
<dbReference type="InterPro" id="IPR017853">
    <property type="entry name" value="GH"/>
</dbReference>
<protein>
    <submittedName>
        <fullName evidence="4">DUF5060 domain-containing protein</fullName>
    </submittedName>
</protein>
<dbReference type="InterPro" id="IPR041239">
    <property type="entry name" value="DUF5605"/>
</dbReference>
<dbReference type="Gene3D" id="3.20.20.80">
    <property type="entry name" value="Glycosidases"/>
    <property type="match status" value="1"/>
</dbReference>
<evidence type="ECO:0000259" key="1">
    <source>
        <dbReference type="Pfam" id="PF13204"/>
    </source>
</evidence>
<evidence type="ECO:0000313" key="5">
    <source>
        <dbReference type="Proteomes" id="UP000641588"/>
    </source>
</evidence>
<dbReference type="InterPro" id="IPR013783">
    <property type="entry name" value="Ig-like_fold"/>
</dbReference>
<organism evidence="4 5">
    <name type="scientific">Paenibacillus foliorum</name>
    <dbReference type="NCBI Taxonomy" id="2654974"/>
    <lineage>
        <taxon>Bacteria</taxon>
        <taxon>Bacillati</taxon>
        <taxon>Bacillota</taxon>
        <taxon>Bacilli</taxon>
        <taxon>Bacillales</taxon>
        <taxon>Paenibacillaceae</taxon>
        <taxon>Paenibacillus</taxon>
    </lineage>
</organism>
<dbReference type="Pfam" id="PF13204">
    <property type="entry name" value="Apiosidase"/>
    <property type="match status" value="1"/>
</dbReference>
<dbReference type="Pfam" id="PF18310">
    <property type="entry name" value="DUF5605"/>
    <property type="match status" value="1"/>
</dbReference>
<dbReference type="Pfam" id="PF16586">
    <property type="entry name" value="DUF5060"/>
    <property type="match status" value="1"/>
</dbReference>
<dbReference type="EMBL" id="WHOD01000102">
    <property type="protein sequence ID" value="NOU96837.1"/>
    <property type="molecule type" value="Genomic_DNA"/>
</dbReference>
<dbReference type="AlphaFoldDB" id="A0A972GUB4"/>
<evidence type="ECO:0000259" key="2">
    <source>
        <dbReference type="Pfam" id="PF16586"/>
    </source>
</evidence>
<name>A0A972GUB4_9BACL</name>
<feature type="domain" description="DUF5060" evidence="2">
    <location>
        <begin position="7"/>
        <end position="75"/>
    </location>
</feature>
<dbReference type="PANTHER" id="PTHR37836">
    <property type="entry name" value="LMO1036 PROTEIN"/>
    <property type="match status" value="1"/>
</dbReference>
<keyword evidence="5" id="KW-1185">Reference proteome</keyword>
<dbReference type="InterPro" id="IPR032260">
    <property type="entry name" value="DUF5060"/>
</dbReference>
<dbReference type="Gene3D" id="2.60.40.3950">
    <property type="match status" value="1"/>
</dbReference>
<gene>
    <name evidence="4" type="ORF">GC093_26975</name>
</gene>
<evidence type="ECO:0000259" key="3">
    <source>
        <dbReference type="Pfam" id="PF18310"/>
    </source>
</evidence>
<comment type="caution">
    <text evidence="4">The sequence shown here is derived from an EMBL/GenBank/DDBJ whole genome shotgun (WGS) entry which is preliminary data.</text>
</comment>
<evidence type="ECO:0000313" key="4">
    <source>
        <dbReference type="EMBL" id="NOU96837.1"/>
    </source>
</evidence>
<sequence>MSLANIVERWDVYEIALDVDDSRAGNPFSDIQLSAQFEHPLHTAEAEGFYDGNGKYRIRYMPGQEGVWKYRTSSNRMELDGLIGEFICTQASPDNHGPIKVRDNTHFQYADGTPYTPIGTSCYGWHLQSEQMQKLTLRSLQKSPFNKVRISVTPTADLLNVSYFSRLEQRVQDLAALDIQAELILFYSEDEGTEGIDKLSPEEEERYLRYVIARFAAYRNIWWSFVNEQDRSPDKKQQDWDRLARMIMEYDYGVHLRTILSPPMGYDFGAPWITHMSIKHTDVRIASEYTKHYAKPIIIEECGCEGNLDTRFGSLTPEELMCRIWEGHLRGGYVTHGETYLRNDGLLWHWHGGELQGQSIQRIEFMRGILEDAPHQMAYSSDRLDAATLEVRGEYYLQYFGPHRFAYREFALPEGKYQAEIIDTWNMTITPLTELMEGRFRIDLPGKLYYALRIRKVSGGS</sequence>
<dbReference type="PANTHER" id="PTHR37836:SF2">
    <property type="entry name" value="DUF4038 DOMAIN-CONTAINING PROTEIN"/>
    <property type="match status" value="1"/>
</dbReference>
<accession>A0A972GUB4</accession>
<dbReference type="Proteomes" id="UP000641588">
    <property type="component" value="Unassembled WGS sequence"/>
</dbReference>
<dbReference type="SUPFAM" id="SSF51445">
    <property type="entry name" value="(Trans)glycosidases"/>
    <property type="match status" value="1"/>
</dbReference>
<feature type="domain" description="Apiosidase-like catalytic" evidence="1">
    <location>
        <begin position="156"/>
        <end position="353"/>
    </location>
</feature>
<reference evidence="4" key="1">
    <citation type="submission" date="2019-10" db="EMBL/GenBank/DDBJ databases">
        <title>Description of Paenibacillus glebae sp. nov.</title>
        <authorList>
            <person name="Carlier A."/>
            <person name="Qi S."/>
        </authorList>
    </citation>
    <scope>NUCLEOTIDE SEQUENCE</scope>
    <source>
        <strain evidence="4">LMG 31456</strain>
    </source>
</reference>
<dbReference type="InterPro" id="IPR025277">
    <property type="entry name" value="Apiosidase-like_cat_dom"/>
</dbReference>